<keyword evidence="3" id="KW-1185">Reference proteome</keyword>
<gene>
    <name evidence="2" type="ORF">PHACADRAFT_247603</name>
</gene>
<name>K5XDQ6_PHACS</name>
<dbReference type="GeneID" id="18914126"/>
<evidence type="ECO:0000313" key="3">
    <source>
        <dbReference type="Proteomes" id="UP000008370"/>
    </source>
</evidence>
<evidence type="ECO:0000313" key="2">
    <source>
        <dbReference type="EMBL" id="EKM61167.1"/>
    </source>
</evidence>
<protein>
    <submittedName>
        <fullName evidence="2">Uncharacterized protein</fullName>
    </submittedName>
</protein>
<evidence type="ECO:0000256" key="1">
    <source>
        <dbReference type="SAM" id="SignalP"/>
    </source>
</evidence>
<dbReference type="RefSeq" id="XP_007390599.1">
    <property type="nucleotide sequence ID" value="XM_007390537.1"/>
</dbReference>
<sequence>MPPVLALLAQTVLLPLIWLSGLELPSPTSIASPANDPSVPVPLRIEGEHCTVFEGIIPTTGHNISTPSSNGSHHCDGTNNKAHNVSGPTATTALADAVEKESLLFDAVFDTKFDDFFITRVGDGVNTSTQNWRLYVDFVASNVGGCQEQVSANRQVLWALQRSDVHTLLHLEGPHTASHGVPVVLTVTNGSTRNPISGASVSNLFQPTNASGQVTVTFEEKRSVTLKATKEGTVRSNALTILVT</sequence>
<proteinExistence type="predicted"/>
<dbReference type="KEGG" id="pco:PHACADRAFT_247603"/>
<accession>K5XDQ6</accession>
<organism evidence="2 3">
    <name type="scientific">Phanerochaete carnosa (strain HHB-10118-sp)</name>
    <name type="common">White-rot fungus</name>
    <name type="synonym">Peniophora carnosa</name>
    <dbReference type="NCBI Taxonomy" id="650164"/>
    <lineage>
        <taxon>Eukaryota</taxon>
        <taxon>Fungi</taxon>
        <taxon>Dikarya</taxon>
        <taxon>Basidiomycota</taxon>
        <taxon>Agaricomycotina</taxon>
        <taxon>Agaricomycetes</taxon>
        <taxon>Polyporales</taxon>
        <taxon>Phanerochaetaceae</taxon>
        <taxon>Phanerochaete</taxon>
    </lineage>
</organism>
<feature type="signal peptide" evidence="1">
    <location>
        <begin position="1"/>
        <end position="21"/>
    </location>
</feature>
<dbReference type="EMBL" id="JH930468">
    <property type="protein sequence ID" value="EKM61167.1"/>
    <property type="molecule type" value="Genomic_DNA"/>
</dbReference>
<reference evidence="2 3" key="1">
    <citation type="journal article" date="2012" name="BMC Genomics">
        <title>Comparative genomics of the white-rot fungi, Phanerochaete carnosa and P. chrysosporium, to elucidate the genetic basis of the distinct wood types they colonize.</title>
        <authorList>
            <person name="Suzuki H."/>
            <person name="MacDonald J."/>
            <person name="Syed K."/>
            <person name="Salamov A."/>
            <person name="Hori C."/>
            <person name="Aerts A."/>
            <person name="Henrissat B."/>
            <person name="Wiebenga A."/>
            <person name="vanKuyk P.A."/>
            <person name="Barry K."/>
            <person name="Lindquist E."/>
            <person name="LaButti K."/>
            <person name="Lapidus A."/>
            <person name="Lucas S."/>
            <person name="Coutinho P."/>
            <person name="Gong Y."/>
            <person name="Samejima M."/>
            <person name="Mahadevan R."/>
            <person name="Abou-Zaid M."/>
            <person name="de Vries R.P."/>
            <person name="Igarashi K."/>
            <person name="Yadav J.S."/>
            <person name="Grigoriev I.V."/>
            <person name="Master E.R."/>
        </authorList>
    </citation>
    <scope>NUCLEOTIDE SEQUENCE [LARGE SCALE GENOMIC DNA]</scope>
    <source>
        <strain evidence="2 3">HHB-10118-sp</strain>
    </source>
</reference>
<dbReference type="InParanoid" id="K5XDQ6"/>
<dbReference type="Proteomes" id="UP000008370">
    <property type="component" value="Unassembled WGS sequence"/>
</dbReference>
<feature type="chain" id="PRO_5003886240" evidence="1">
    <location>
        <begin position="22"/>
        <end position="244"/>
    </location>
</feature>
<dbReference type="HOGENOM" id="CLU_100316_0_0_1"/>
<keyword evidence="1" id="KW-0732">Signal</keyword>
<dbReference type="AlphaFoldDB" id="K5XDQ6"/>
<dbReference type="OrthoDB" id="10007757at2759"/>